<accession>A0ABS6KF88</accession>
<comment type="caution">
    <text evidence="1">The sequence shown here is derived from an EMBL/GenBank/DDBJ whole genome shotgun (WGS) entry which is preliminary data.</text>
</comment>
<dbReference type="EMBL" id="JAHQCX010000040">
    <property type="protein sequence ID" value="MBU9729183.1"/>
    <property type="molecule type" value="Genomic_DNA"/>
</dbReference>
<protein>
    <submittedName>
        <fullName evidence="1">Uncharacterized protein</fullName>
    </submittedName>
</protein>
<keyword evidence="2" id="KW-1185">Reference proteome</keyword>
<sequence length="110" mass="12313">NNNLSWQKLSESGVVGSSNPVNRDYTQYRELLIVIGENTTGSNTRFVFNIPTACLTDTIQKFRDGYYRDSSVNAFCSVGVTTSTLYVTDFNIGGTSYMNNTNNLRIVYAR</sequence>
<feature type="non-terminal residue" evidence="1">
    <location>
        <position position="1"/>
    </location>
</feature>
<organism evidence="1 2">
    <name type="scientific">Diplocloster modestus</name>
    <dbReference type="NCBI Taxonomy" id="2850322"/>
    <lineage>
        <taxon>Bacteria</taxon>
        <taxon>Bacillati</taxon>
        <taxon>Bacillota</taxon>
        <taxon>Clostridia</taxon>
        <taxon>Lachnospirales</taxon>
        <taxon>Lachnospiraceae</taxon>
        <taxon>Diplocloster</taxon>
    </lineage>
</organism>
<dbReference type="RefSeq" id="WP_238727620.1">
    <property type="nucleotide sequence ID" value="NZ_JAHQCX010000040.1"/>
</dbReference>
<proteinExistence type="predicted"/>
<reference evidence="1 2" key="1">
    <citation type="submission" date="2021-06" db="EMBL/GenBank/DDBJ databases">
        <title>Description of novel taxa of the family Lachnospiraceae.</title>
        <authorList>
            <person name="Chaplin A.V."/>
            <person name="Sokolova S.R."/>
            <person name="Pikina A.P."/>
            <person name="Korzhanova M."/>
            <person name="Belova V."/>
            <person name="Korostin D."/>
            <person name="Efimov B.A."/>
        </authorList>
    </citation>
    <scope>NUCLEOTIDE SEQUENCE [LARGE SCALE GENOMIC DNA]</scope>
    <source>
        <strain evidence="1 2">ASD4241</strain>
    </source>
</reference>
<dbReference type="Proteomes" id="UP001314681">
    <property type="component" value="Unassembled WGS sequence"/>
</dbReference>
<name>A0ABS6KF88_9FIRM</name>
<evidence type="ECO:0000313" key="1">
    <source>
        <dbReference type="EMBL" id="MBU9729183.1"/>
    </source>
</evidence>
<gene>
    <name evidence="1" type="ORF">KTH90_24660</name>
</gene>
<evidence type="ECO:0000313" key="2">
    <source>
        <dbReference type="Proteomes" id="UP001314681"/>
    </source>
</evidence>